<name>A0ABY7HRW9_9GAMM</name>
<dbReference type="PROSITE" id="PS50011">
    <property type="entry name" value="PROTEIN_KINASE_DOM"/>
    <property type="match status" value="1"/>
</dbReference>
<dbReference type="Pfam" id="PF00069">
    <property type="entry name" value="Pkinase"/>
    <property type="match status" value="1"/>
</dbReference>
<dbReference type="PANTHER" id="PTHR43642">
    <property type="entry name" value="HYBRID SIGNAL TRANSDUCTION HISTIDINE KINASE G"/>
    <property type="match status" value="1"/>
</dbReference>
<comment type="catalytic activity">
    <reaction evidence="1">
        <text>ATP + protein L-histidine = ADP + protein N-phospho-L-histidine.</text>
        <dbReference type="EC" id="2.7.13.3"/>
    </reaction>
</comment>
<dbReference type="InterPro" id="IPR041664">
    <property type="entry name" value="AAA_16"/>
</dbReference>
<evidence type="ECO:0000256" key="3">
    <source>
        <dbReference type="ARBA" id="ARBA00022553"/>
    </source>
</evidence>
<dbReference type="PRINTS" id="PR00344">
    <property type="entry name" value="BCTRLSENSOR"/>
</dbReference>
<dbReference type="CDD" id="cd00130">
    <property type="entry name" value="PAS"/>
    <property type="match status" value="1"/>
</dbReference>
<dbReference type="Pfam" id="PF13191">
    <property type="entry name" value="AAA_16"/>
    <property type="match status" value="1"/>
</dbReference>
<dbReference type="InterPro" id="IPR013655">
    <property type="entry name" value="PAS_fold_3"/>
</dbReference>
<dbReference type="CDD" id="cd00082">
    <property type="entry name" value="HisKA"/>
    <property type="match status" value="1"/>
</dbReference>
<dbReference type="InterPro" id="IPR003018">
    <property type="entry name" value="GAF"/>
</dbReference>
<keyword evidence="3" id="KW-0597">Phosphoprotein</keyword>
<dbReference type="Gene3D" id="3.30.565.10">
    <property type="entry name" value="Histidine kinase-like ATPase, C-terminal domain"/>
    <property type="match status" value="1"/>
</dbReference>
<protein>
    <recommendedName>
        <fullName evidence="2">histidine kinase</fullName>
        <ecNumber evidence="2">2.7.13.3</ecNumber>
    </recommendedName>
</protein>
<dbReference type="SUPFAM" id="SSF55874">
    <property type="entry name" value="ATPase domain of HSP90 chaperone/DNA topoisomerase II/histidine kinase"/>
    <property type="match status" value="1"/>
</dbReference>
<dbReference type="RefSeq" id="WP_045046993.1">
    <property type="nucleotide sequence ID" value="NZ_CP114058.1"/>
</dbReference>
<dbReference type="InterPro" id="IPR004358">
    <property type="entry name" value="Sig_transdc_His_kin-like_C"/>
</dbReference>
<dbReference type="InterPro" id="IPR003661">
    <property type="entry name" value="HisK_dim/P_dom"/>
</dbReference>
<gene>
    <name evidence="6" type="ORF">O1V66_04480</name>
</gene>
<evidence type="ECO:0000256" key="1">
    <source>
        <dbReference type="ARBA" id="ARBA00000085"/>
    </source>
</evidence>
<dbReference type="Proteomes" id="UP001164712">
    <property type="component" value="Chromosome"/>
</dbReference>
<accession>A0ABY7HRW9</accession>
<dbReference type="Pfam" id="PF08447">
    <property type="entry name" value="PAS_3"/>
    <property type="match status" value="1"/>
</dbReference>
<evidence type="ECO:0000313" key="7">
    <source>
        <dbReference type="Proteomes" id="UP001164712"/>
    </source>
</evidence>
<dbReference type="Gene3D" id="3.30.450.40">
    <property type="match status" value="1"/>
</dbReference>
<evidence type="ECO:0000313" key="6">
    <source>
        <dbReference type="EMBL" id="WAT01958.1"/>
    </source>
</evidence>
<dbReference type="InterPro" id="IPR005467">
    <property type="entry name" value="His_kinase_dom"/>
</dbReference>
<dbReference type="SMART" id="SM00065">
    <property type="entry name" value="GAF"/>
    <property type="match status" value="1"/>
</dbReference>
<dbReference type="Gene3D" id="3.40.50.300">
    <property type="entry name" value="P-loop containing nucleotide triphosphate hydrolases"/>
    <property type="match status" value="1"/>
</dbReference>
<dbReference type="SMART" id="SM00387">
    <property type="entry name" value="HATPase_c"/>
    <property type="match status" value="1"/>
</dbReference>
<dbReference type="Pfam" id="PF01590">
    <property type="entry name" value="GAF"/>
    <property type="match status" value="1"/>
</dbReference>
<dbReference type="Gene3D" id="1.10.287.130">
    <property type="match status" value="1"/>
</dbReference>
<evidence type="ECO:0000259" key="5">
    <source>
        <dbReference type="PROSITE" id="PS50109"/>
    </source>
</evidence>
<dbReference type="EMBL" id="CP114058">
    <property type="protein sequence ID" value="WAT01958.1"/>
    <property type="molecule type" value="Genomic_DNA"/>
</dbReference>
<dbReference type="SUPFAM" id="SSF55781">
    <property type="entry name" value="GAF domain-like"/>
    <property type="match status" value="1"/>
</dbReference>
<dbReference type="SUPFAM" id="SSF52540">
    <property type="entry name" value="P-loop containing nucleoside triphosphate hydrolases"/>
    <property type="match status" value="1"/>
</dbReference>
<dbReference type="SUPFAM" id="SSF56112">
    <property type="entry name" value="Protein kinase-like (PK-like)"/>
    <property type="match status" value="1"/>
</dbReference>
<dbReference type="SUPFAM" id="SSF47384">
    <property type="entry name" value="Homodimeric domain of signal transducing histidine kinase"/>
    <property type="match status" value="1"/>
</dbReference>
<dbReference type="Pfam" id="PF00512">
    <property type="entry name" value="HisKA"/>
    <property type="match status" value="1"/>
</dbReference>
<dbReference type="Gene3D" id="1.10.510.10">
    <property type="entry name" value="Transferase(Phosphotransferase) domain 1"/>
    <property type="match status" value="1"/>
</dbReference>
<dbReference type="InterPro" id="IPR000719">
    <property type="entry name" value="Prot_kinase_dom"/>
</dbReference>
<feature type="domain" description="Protein kinase" evidence="4">
    <location>
        <begin position="1"/>
        <end position="286"/>
    </location>
</feature>
<dbReference type="PANTHER" id="PTHR43642:SF1">
    <property type="entry name" value="HYBRID SIGNAL TRANSDUCTION HISTIDINE KINASE G"/>
    <property type="match status" value="1"/>
</dbReference>
<dbReference type="PROSITE" id="PS50109">
    <property type="entry name" value="HIS_KIN"/>
    <property type="match status" value="1"/>
</dbReference>
<keyword evidence="7" id="KW-1185">Reference proteome</keyword>
<reference evidence="6" key="1">
    <citation type="submission" date="2022-12" db="EMBL/GenBank/DDBJ databases">
        <title>Complete genome sequence of an Australian strain of Rouxiella badensis DAR84756 and resolution of the R. badensis DSM100043 and R. chamberiensis DSM28324 genomes.</title>
        <authorList>
            <person name="Paul S."/>
            <person name="Anderson P.J."/>
            <person name="Maynard G."/>
            <person name="Dyall-Smith M."/>
            <person name="Kudinha T."/>
        </authorList>
    </citation>
    <scope>NUCLEOTIDE SEQUENCE</scope>
    <source>
        <strain evidence="6">DSM 28324</strain>
    </source>
</reference>
<dbReference type="SUPFAM" id="SSF55785">
    <property type="entry name" value="PYP-like sensor domain (PAS domain)"/>
    <property type="match status" value="1"/>
</dbReference>
<dbReference type="EC" id="2.7.13.3" evidence="2"/>
<dbReference type="InterPro" id="IPR036097">
    <property type="entry name" value="HisK_dim/P_sf"/>
</dbReference>
<evidence type="ECO:0000256" key="2">
    <source>
        <dbReference type="ARBA" id="ARBA00012438"/>
    </source>
</evidence>
<sequence>MSIISVTPVESGDDASPLPEDATFTPLAQEGCIAWWLGRRPNGETFIIASAASGEVTFQSTQLLKNEYALSSRLAELWAIKPSGNTRYHGHYTLIYPAFTFRTLHSLIATPPVLIADYLRNALQLCFPLGQAHRQGIVHGDITPAHFFINDDGTFRLGGFGVSSLAGESTSRNTLPTAGTSLAYISPEHTGRTPHPVNSLSDLYSLGMVLYEMLTGKLPFGSTKAGQAEWIHHHIATAPRPPEEVRGDVPKMLSRILLRLLAKSPLDGYQTIEGLMADLRRCQATLTEDNQIAAFTPGLQERFTRRYRSETLFTRHPQGRALVDALDDVRRSGTQNLVMISGAPGTGKSSLIATALKEFRHRQILLAVGKAEQHTPVVPYSVLTSAFRTVILYLLGLSTADVSQWRAHLMNCLGDYAALAVDLVPELKQLLGIESPGVSAVNALDAQERFNQMACGLVKAFATPGRPLVMIIDDVHWADYASLHLLENLVLRNENLPFLLILAHRDAESMPCPLMNGSLNRIRNSAAHGSEITPVALSVKAIARWLRHLLHTRTRGAVELAQLIHEKTRGNPLFIQEFFRHAVDDGLIFHTQNPPKWRYDRTALSARQYTDNVASLMIRQLERMPDATRQLVGSLACLGGSGSLSLLSKILGIDPAEIQRQIDPAVIAQFVTVSLDEYVFTHDRVHDAAFSLVGYRHKQHIHQQAAHLLSLATQQNDSNVGLFRAVYHIAMIAREALTRAQSEEYYRLSLLAAQRAKRAGDYVSALRYLDTARALLTDDSHRNAFTLGLEQAECEFLQGNLTDAQRLCTQLLAVPATLAEKSVAACLSAEIHMRQSDNYLALETALGWLAVFGLQFNREPDAAECNAAYFALKARLGDDPQALFTALPLIQDSDKESVLNLMASTIFASSYDCPQLHLLLVCKILEMTLDYGVTGASAFGLAWFSVLIIDRYQEYHLGFKCGVLATRLAEQHDFTRFKARTLLPLDQVAIWTQPLTFVTECVKESFNVAAAHGDRSFACLALRHQVMNYLTRGDHLDVVLTAIERGLAFTRKSYYPDVENVLLMQKQFVMHLRDTSGQPFTAVNLFPVHLVCIEPGIKSGPKAMVQFWSFLYQGMAHFYAREYRDALRCFALGDSLVDTVPGYIYLLDLYFYSALAYTVPLSHENCTAHARHEAQWRLEKIAFWATLNPTLFADKAALIRAEMARLDGNIAGALTLYESAISLSRAANFIHINALAHELAGQCAEAFTMHVASDAYYRGAIGGWDSLGAGAKVRQLEHDNPQLVAPAPGNAFKTVSFMQGEAIRDLESVVTAVRALTEEINLDRLIHILMRMLLERSGAQRCMLIRVLDGNIPEIEARAEATADGINVRIVREKPAATDLPLSVLSAVIRTGQEIRTGKPEEFSPFSQDAYLVASGAAVMCVPMFKQANMVGVLYLENRLMPDVFTVEHSHIVKTLSAQAAVSLETARLYAELLEENIHRRRIEKQLRSSQTSLMLGEKISHTGTWRWEIEHDMMYVSDEYGRILGLPEDQKSLSMADFLNRVHPDDYHCIHELIYESVHKGVSMQADFRVITQAGACRYIKGIGDPASNWPELKEYFGTISDITLQRQAEDAARIAQADLARVSRATTVGQLTASIAHEINQPLMSIVANAGASLRWLKREPMHLENASHSLNEIISEGKRAGEIIRGLQSLTRNHDSVFAPANLHFIARDILMLSRIELERRSISLELVLRADNAEVFCDRVQLQQVLLNLVINAIDAMSASESGIRKLTLCSFNPTPESIRFEVLDTGTGLTPEVEKHIFDSFYTTKKDGMGMGLAISQGIIKKHLGELSAENRPERGCRFWFILPTEPLGP</sequence>
<dbReference type="InterPro" id="IPR053159">
    <property type="entry name" value="Hybrid_Histidine_Kinase"/>
</dbReference>
<dbReference type="InterPro" id="IPR003594">
    <property type="entry name" value="HATPase_dom"/>
</dbReference>
<dbReference type="InterPro" id="IPR027417">
    <property type="entry name" value="P-loop_NTPase"/>
</dbReference>
<dbReference type="SMART" id="SM00388">
    <property type="entry name" value="HisKA"/>
    <property type="match status" value="1"/>
</dbReference>
<dbReference type="Pfam" id="PF02518">
    <property type="entry name" value="HATPase_c"/>
    <property type="match status" value="1"/>
</dbReference>
<evidence type="ECO:0000259" key="4">
    <source>
        <dbReference type="PROSITE" id="PS50011"/>
    </source>
</evidence>
<proteinExistence type="predicted"/>
<dbReference type="Gene3D" id="3.30.450.20">
    <property type="entry name" value="PAS domain"/>
    <property type="match status" value="1"/>
</dbReference>
<dbReference type="InterPro" id="IPR036890">
    <property type="entry name" value="HATPase_C_sf"/>
</dbReference>
<organism evidence="6 7">
    <name type="scientific">Rouxiella chamberiensis</name>
    <dbReference type="NCBI Taxonomy" id="1513468"/>
    <lineage>
        <taxon>Bacteria</taxon>
        <taxon>Pseudomonadati</taxon>
        <taxon>Pseudomonadota</taxon>
        <taxon>Gammaproteobacteria</taxon>
        <taxon>Enterobacterales</taxon>
        <taxon>Yersiniaceae</taxon>
        <taxon>Rouxiella</taxon>
    </lineage>
</organism>
<dbReference type="InterPro" id="IPR035965">
    <property type="entry name" value="PAS-like_dom_sf"/>
</dbReference>
<dbReference type="InterPro" id="IPR000014">
    <property type="entry name" value="PAS"/>
</dbReference>
<dbReference type="SMART" id="SM00220">
    <property type="entry name" value="S_TKc"/>
    <property type="match status" value="1"/>
</dbReference>
<feature type="domain" description="Histidine kinase" evidence="5">
    <location>
        <begin position="1636"/>
        <end position="1852"/>
    </location>
</feature>
<dbReference type="InterPro" id="IPR011009">
    <property type="entry name" value="Kinase-like_dom_sf"/>
</dbReference>
<dbReference type="InterPro" id="IPR029016">
    <property type="entry name" value="GAF-like_dom_sf"/>
</dbReference>